<dbReference type="InterPro" id="IPR006134">
    <property type="entry name" value="DNA-dir_DNA_pol_B_multi_dom"/>
</dbReference>
<dbReference type="InterPro" id="IPR050240">
    <property type="entry name" value="DNA_pol_type-B"/>
</dbReference>
<dbReference type="GO" id="GO:0008296">
    <property type="term" value="F:3'-5'-DNA exonuclease activity"/>
    <property type="evidence" value="ECO:0007669"/>
    <property type="project" value="TreeGrafter"/>
</dbReference>
<keyword evidence="12 20" id="KW-0862">Zinc</keyword>
<evidence type="ECO:0000256" key="14">
    <source>
        <dbReference type="ARBA" id="ARBA00022932"/>
    </source>
</evidence>
<evidence type="ECO:0000256" key="3">
    <source>
        <dbReference type="ARBA" id="ARBA00005755"/>
    </source>
</evidence>
<evidence type="ECO:0000256" key="17">
    <source>
        <dbReference type="ARBA" id="ARBA00023125"/>
    </source>
</evidence>
<dbReference type="Gene3D" id="1.10.132.60">
    <property type="entry name" value="DNA polymerase family B, C-terminal domain"/>
    <property type="match status" value="1"/>
</dbReference>
<evidence type="ECO:0000256" key="20">
    <source>
        <dbReference type="RuleBase" id="RU000442"/>
    </source>
</evidence>
<dbReference type="Pfam" id="PF24065">
    <property type="entry name" value="REV3_N"/>
    <property type="match status" value="1"/>
</dbReference>
<dbReference type="FunFam" id="3.30.420.10:FF:000004">
    <property type="entry name" value="DNA polymerase"/>
    <property type="match status" value="1"/>
</dbReference>
<keyword evidence="15 20" id="KW-0408">Iron</keyword>
<comment type="caution">
    <text evidence="26">The sequence shown here is derived from an EMBL/GenBank/DDBJ whole genome shotgun (WGS) entry which is preliminary data.</text>
</comment>
<evidence type="ECO:0000256" key="13">
    <source>
        <dbReference type="ARBA" id="ARBA00022839"/>
    </source>
</evidence>
<dbReference type="InterPro" id="IPR043502">
    <property type="entry name" value="DNA/RNA_pol_sf"/>
</dbReference>
<dbReference type="Pfam" id="PF14260">
    <property type="entry name" value="zf-C4pol"/>
    <property type="match status" value="1"/>
</dbReference>
<evidence type="ECO:0000256" key="4">
    <source>
        <dbReference type="ARBA" id="ARBA00022485"/>
    </source>
</evidence>
<dbReference type="PRINTS" id="PR00106">
    <property type="entry name" value="DNAPOLB"/>
</dbReference>
<feature type="compositionally biased region" description="Acidic residues" evidence="21">
    <location>
        <begin position="27"/>
        <end position="49"/>
    </location>
</feature>
<proteinExistence type="inferred from homology"/>
<evidence type="ECO:0000256" key="12">
    <source>
        <dbReference type="ARBA" id="ARBA00022833"/>
    </source>
</evidence>
<evidence type="ECO:0000256" key="6">
    <source>
        <dbReference type="ARBA" id="ARBA00022695"/>
    </source>
</evidence>
<dbReference type="GO" id="GO:0045004">
    <property type="term" value="P:DNA replication proofreading"/>
    <property type="evidence" value="ECO:0007669"/>
    <property type="project" value="TreeGrafter"/>
</dbReference>
<keyword evidence="4 20" id="KW-0004">4Fe-4S</keyword>
<evidence type="ECO:0000256" key="1">
    <source>
        <dbReference type="ARBA" id="ARBA00001966"/>
    </source>
</evidence>
<keyword evidence="6 20" id="KW-0548">Nucleotidyltransferase</keyword>
<dbReference type="InterPro" id="IPR025687">
    <property type="entry name" value="Znf-C4pol"/>
</dbReference>
<dbReference type="InterPro" id="IPR006133">
    <property type="entry name" value="DNA-dir_DNA_pol_B_exonuc"/>
</dbReference>
<dbReference type="InterPro" id="IPR056447">
    <property type="entry name" value="REV3_N"/>
</dbReference>
<sequence length="1093" mass="121565">MADTQKRPMGATQHAGPPAKRQATMDPIDDLDFIEDDPAGPPEPVEDVELGDAGRNWLRPPPPDMDPQKDKLVFQQLEVDYYLAAPDPTFDQAAKSAGSNQAPVLRMYGVNAAGNSVCVFVHGFEPYFYIERRAHWGEEVIHALGDQLNKDLCAKNRSLTGPCVLRIEPCDGLASIWNWQGPDAPRRFLRVVLAVPNLVATARGMIESGLNLQSVGEVVRGTTYESNVLYTLRYMVDAKVVGGNWVELPAGCYSLERARPVTHCQIEAHVRYDKVISHPPDGEYSGVAPLRILSVDIECCGRKGCFPEAKIDPVIQIASMVTVSGRTEGPVVRNVMTLGSCAPIVGAEVMSFKSEADMLMRWRDLLIESDPDIIIGYNILNFDLPYLYERADALKIGGKFQQWGRIRGSHTRMRDGQFSSKAYGTHDYKDITIEGRVQFDLMTAIQRDHKLSSYSLNSVSAYFLGEQKEDVHHSAIADLQAGNEETRRRLAVYCLKDAYLPQRLLDKLCYTYNYIEMARVTGVPLSYLLTRGQSIKVFSQLLRKARAKGFVIPNIKVQGPTAGTDGVGYEGATVLDPKIGFYDRPVATLDFASLYPSIMMAHNLCYTTLLPADRLSQVPLEEREKSPSGDWFVRSGRQRGLLPEILEELLAARKRAKNDLKAETDPFKRAVLDGRQLALKVSANSVYGFTGATVGKMPCLAISASVTAYGRDMIMETRRLVQERYTTANGYETDCEVIYGDTDSVMVNFKVPDVARAMELGREAAAEVSKSFPPPVKLEFEKVYYPYLLMNKKRYAGLLWTRPETHDKMDSKGIETVRRDNCLLVRNVVTTCLERILIRKDVNGAVAYVKGVISDLLMNRIDLSLLVISKGLTQDADEYENKVAHVELAKKMRKRDPATAPAVGDRVPYVIIKAAKGAKAWEKAEDPIFALEHSLPIDCQHYLEHHLSQPLLRIFEPVMRNPKELLSGDHTRCITVSTPSNAAGGIMRFAKVTLSCLACKTPLAAGSKDSLCAHCKTQEADIYARTLSTVSALEGEYGGLWTACQRCQGSLHMDVLCTSRDCPIFYRRKKVQKDLNEAVAQLERFGAGGEGDW</sequence>
<dbReference type="InterPro" id="IPR017964">
    <property type="entry name" value="DNA-dir_DNA_pol_B_CS"/>
</dbReference>
<evidence type="ECO:0000313" key="26">
    <source>
        <dbReference type="EMBL" id="KAG2493714.1"/>
    </source>
</evidence>
<dbReference type="GO" id="GO:0051539">
    <property type="term" value="F:4 iron, 4 sulfur cluster binding"/>
    <property type="evidence" value="ECO:0007669"/>
    <property type="project" value="UniProtKB-KW"/>
</dbReference>
<dbReference type="GO" id="GO:0006297">
    <property type="term" value="P:nucleotide-excision repair, DNA gap filling"/>
    <property type="evidence" value="ECO:0007669"/>
    <property type="project" value="TreeGrafter"/>
</dbReference>
<dbReference type="InterPro" id="IPR012337">
    <property type="entry name" value="RNaseH-like_sf"/>
</dbReference>
<dbReference type="Gene3D" id="3.90.1600.10">
    <property type="entry name" value="Palm domain of DNA polymerase"/>
    <property type="match status" value="1"/>
</dbReference>
<dbReference type="SUPFAM" id="SSF53098">
    <property type="entry name" value="Ribonuclease H-like"/>
    <property type="match status" value="1"/>
</dbReference>
<dbReference type="AlphaFoldDB" id="A0A835YA05"/>
<dbReference type="CDD" id="cd05777">
    <property type="entry name" value="DNA_polB_delta_exo"/>
    <property type="match status" value="1"/>
</dbReference>
<keyword evidence="9 20" id="KW-0479">Metal-binding</keyword>
<dbReference type="GO" id="GO:0008270">
    <property type="term" value="F:zinc ion binding"/>
    <property type="evidence" value="ECO:0007669"/>
    <property type="project" value="UniProtKB-KW"/>
</dbReference>
<dbReference type="Gene3D" id="2.40.50.730">
    <property type="match status" value="2"/>
</dbReference>
<comment type="similarity">
    <text evidence="3 20">Belongs to the DNA polymerase type-B family.</text>
</comment>
<comment type="catalytic activity">
    <reaction evidence="19 20">
        <text>DNA(n) + a 2'-deoxyribonucleoside 5'-triphosphate = DNA(n+1) + diphosphate</text>
        <dbReference type="Rhea" id="RHEA:22508"/>
        <dbReference type="Rhea" id="RHEA-COMP:17339"/>
        <dbReference type="Rhea" id="RHEA-COMP:17340"/>
        <dbReference type="ChEBI" id="CHEBI:33019"/>
        <dbReference type="ChEBI" id="CHEBI:61560"/>
        <dbReference type="ChEBI" id="CHEBI:173112"/>
        <dbReference type="EC" id="2.7.7.7"/>
    </reaction>
</comment>
<keyword evidence="10 20" id="KW-0863">Zinc-finger</keyword>
<keyword evidence="18 20" id="KW-0539">Nucleus</keyword>
<dbReference type="Gene3D" id="1.10.287.690">
    <property type="entry name" value="Helix hairpin bin"/>
    <property type="match status" value="1"/>
</dbReference>
<dbReference type="InterPro" id="IPR023211">
    <property type="entry name" value="DNA_pol_palm_dom_sf"/>
</dbReference>
<keyword evidence="27" id="KW-1185">Reference proteome</keyword>
<keyword evidence="8" id="KW-0540">Nuclease</keyword>
<keyword evidence="17 20" id="KW-0238">DNA-binding</keyword>
<evidence type="ECO:0000256" key="9">
    <source>
        <dbReference type="ARBA" id="ARBA00022723"/>
    </source>
</evidence>
<feature type="region of interest" description="Disordered" evidence="21">
    <location>
        <begin position="1"/>
        <end position="49"/>
    </location>
</feature>
<dbReference type="GO" id="GO:0043625">
    <property type="term" value="C:delta DNA polymerase complex"/>
    <property type="evidence" value="ECO:0007669"/>
    <property type="project" value="TreeGrafter"/>
</dbReference>
<evidence type="ECO:0000256" key="19">
    <source>
        <dbReference type="ARBA" id="ARBA00049244"/>
    </source>
</evidence>
<dbReference type="InterPro" id="IPR042087">
    <property type="entry name" value="DNA_pol_B_thumb"/>
</dbReference>
<evidence type="ECO:0000256" key="5">
    <source>
        <dbReference type="ARBA" id="ARBA00022679"/>
    </source>
</evidence>
<accession>A0A835YA05</accession>
<comment type="subcellular location">
    <subcellularLocation>
        <location evidence="2 20">Nucleus</location>
    </subcellularLocation>
</comment>
<dbReference type="SMART" id="SM00486">
    <property type="entry name" value="POLBc"/>
    <property type="match status" value="1"/>
</dbReference>
<dbReference type="Pfam" id="PF03104">
    <property type="entry name" value="DNA_pol_B_exo1"/>
    <property type="match status" value="1"/>
</dbReference>
<keyword evidence="5 20" id="KW-0808">Transferase</keyword>
<dbReference type="EC" id="2.7.7.7" evidence="20"/>
<gene>
    <name evidence="26" type="ORF">HYH03_008227</name>
</gene>
<organism evidence="26 27">
    <name type="scientific">Edaphochlamys debaryana</name>
    <dbReference type="NCBI Taxonomy" id="47281"/>
    <lineage>
        <taxon>Eukaryota</taxon>
        <taxon>Viridiplantae</taxon>
        <taxon>Chlorophyta</taxon>
        <taxon>core chlorophytes</taxon>
        <taxon>Chlorophyceae</taxon>
        <taxon>CS clade</taxon>
        <taxon>Chlamydomonadales</taxon>
        <taxon>Chlamydomonadales incertae sedis</taxon>
        <taxon>Edaphochlamys</taxon>
    </lineage>
</organism>
<feature type="domain" description="DNA polymerase zeta catalytic subunit N-terminal" evidence="25">
    <location>
        <begin position="78"/>
        <end position="122"/>
    </location>
</feature>
<evidence type="ECO:0000259" key="23">
    <source>
        <dbReference type="Pfam" id="PF03104"/>
    </source>
</evidence>
<dbReference type="NCBIfam" id="TIGR00592">
    <property type="entry name" value="pol2"/>
    <property type="match status" value="1"/>
</dbReference>
<dbReference type="SUPFAM" id="SSF56672">
    <property type="entry name" value="DNA/RNA polymerases"/>
    <property type="match status" value="1"/>
</dbReference>
<evidence type="ECO:0000313" key="27">
    <source>
        <dbReference type="Proteomes" id="UP000612055"/>
    </source>
</evidence>
<dbReference type="GO" id="GO:0000166">
    <property type="term" value="F:nucleotide binding"/>
    <property type="evidence" value="ECO:0007669"/>
    <property type="project" value="InterPro"/>
</dbReference>
<dbReference type="CDD" id="cd05533">
    <property type="entry name" value="POLBc_delta"/>
    <property type="match status" value="1"/>
</dbReference>
<dbReference type="FunFam" id="1.10.132.60:FF:000001">
    <property type="entry name" value="DNA polymerase"/>
    <property type="match status" value="1"/>
</dbReference>
<dbReference type="PANTHER" id="PTHR10322">
    <property type="entry name" value="DNA POLYMERASE CATALYTIC SUBUNIT"/>
    <property type="match status" value="1"/>
</dbReference>
<keyword evidence="11" id="KW-0378">Hydrolase</keyword>
<evidence type="ECO:0000259" key="22">
    <source>
        <dbReference type="Pfam" id="PF00136"/>
    </source>
</evidence>
<dbReference type="InterPro" id="IPR036397">
    <property type="entry name" value="RNaseH_sf"/>
</dbReference>
<dbReference type="OrthoDB" id="2414538at2759"/>
<evidence type="ECO:0000256" key="18">
    <source>
        <dbReference type="ARBA" id="ARBA00023242"/>
    </source>
</evidence>
<evidence type="ECO:0000256" key="8">
    <source>
        <dbReference type="ARBA" id="ARBA00022722"/>
    </source>
</evidence>
<keyword evidence="14 20" id="KW-0239">DNA-directed DNA polymerase</keyword>
<evidence type="ECO:0000259" key="25">
    <source>
        <dbReference type="Pfam" id="PF24065"/>
    </source>
</evidence>
<evidence type="ECO:0000256" key="15">
    <source>
        <dbReference type="ARBA" id="ARBA00023004"/>
    </source>
</evidence>
<keyword evidence="7 20" id="KW-0235">DNA replication</keyword>
<feature type="domain" description="DNA-directed DNA polymerase family B exonuclease" evidence="23">
    <location>
        <begin position="222"/>
        <end position="459"/>
    </location>
</feature>
<dbReference type="PANTHER" id="PTHR10322:SF23">
    <property type="entry name" value="DNA POLYMERASE DELTA CATALYTIC SUBUNIT"/>
    <property type="match status" value="1"/>
</dbReference>
<dbReference type="EMBL" id="JAEHOE010000036">
    <property type="protein sequence ID" value="KAG2493714.1"/>
    <property type="molecule type" value="Genomic_DNA"/>
</dbReference>
<evidence type="ECO:0000256" key="21">
    <source>
        <dbReference type="SAM" id="MobiDB-lite"/>
    </source>
</evidence>
<dbReference type="GO" id="GO:0003677">
    <property type="term" value="F:DNA binding"/>
    <property type="evidence" value="ECO:0007669"/>
    <property type="project" value="UniProtKB-KW"/>
</dbReference>
<evidence type="ECO:0000256" key="7">
    <source>
        <dbReference type="ARBA" id="ARBA00022705"/>
    </source>
</evidence>
<dbReference type="FunFam" id="1.10.287.690:FF:000001">
    <property type="entry name" value="DNA polymerase"/>
    <property type="match status" value="1"/>
</dbReference>
<keyword evidence="16 20" id="KW-0411">Iron-sulfur</keyword>
<dbReference type="Proteomes" id="UP000612055">
    <property type="component" value="Unassembled WGS sequence"/>
</dbReference>
<dbReference type="Pfam" id="PF00136">
    <property type="entry name" value="DNA_pol_B"/>
    <property type="match status" value="1"/>
</dbReference>
<reference evidence="26" key="1">
    <citation type="journal article" date="2020" name="bioRxiv">
        <title>Comparative genomics of Chlamydomonas.</title>
        <authorList>
            <person name="Craig R.J."/>
            <person name="Hasan A.R."/>
            <person name="Ness R.W."/>
            <person name="Keightley P.D."/>
        </authorList>
    </citation>
    <scope>NUCLEOTIDE SEQUENCE</scope>
    <source>
        <strain evidence="26">CCAP 11/70</strain>
    </source>
</reference>
<protein>
    <recommendedName>
        <fullName evidence="20">DNA polymerase</fullName>
        <ecNumber evidence="20">2.7.7.7</ecNumber>
    </recommendedName>
</protein>
<dbReference type="PROSITE" id="PS00116">
    <property type="entry name" value="DNA_POLYMERASE_B"/>
    <property type="match status" value="1"/>
</dbReference>
<keyword evidence="13" id="KW-0269">Exonuclease</keyword>
<feature type="domain" description="C4-type zinc-finger of DNA polymerase delta" evidence="24">
    <location>
        <begin position="996"/>
        <end position="1068"/>
    </location>
</feature>
<evidence type="ECO:0000256" key="11">
    <source>
        <dbReference type="ARBA" id="ARBA00022801"/>
    </source>
</evidence>
<dbReference type="Gene3D" id="3.30.420.10">
    <property type="entry name" value="Ribonuclease H-like superfamily/Ribonuclease H"/>
    <property type="match status" value="1"/>
</dbReference>
<dbReference type="GO" id="GO:0006287">
    <property type="term" value="P:base-excision repair, gap-filling"/>
    <property type="evidence" value="ECO:0007669"/>
    <property type="project" value="TreeGrafter"/>
</dbReference>
<evidence type="ECO:0000256" key="16">
    <source>
        <dbReference type="ARBA" id="ARBA00023014"/>
    </source>
</evidence>
<comment type="cofactor">
    <cofactor evidence="1 20">
        <name>[4Fe-4S] cluster</name>
        <dbReference type="ChEBI" id="CHEBI:49883"/>
    </cofactor>
</comment>
<evidence type="ECO:0000256" key="10">
    <source>
        <dbReference type="ARBA" id="ARBA00022771"/>
    </source>
</evidence>
<feature type="domain" description="DNA-directed DNA polymerase family B multifunctional" evidence="22">
    <location>
        <begin position="523"/>
        <end position="958"/>
    </location>
</feature>
<evidence type="ECO:0000259" key="24">
    <source>
        <dbReference type="Pfam" id="PF14260"/>
    </source>
</evidence>
<dbReference type="InterPro" id="IPR006172">
    <property type="entry name" value="DNA-dir_DNA_pol_B"/>
</dbReference>
<dbReference type="GO" id="GO:0003887">
    <property type="term" value="F:DNA-directed DNA polymerase activity"/>
    <property type="evidence" value="ECO:0007669"/>
    <property type="project" value="UniProtKB-KW"/>
</dbReference>
<evidence type="ECO:0000256" key="2">
    <source>
        <dbReference type="ARBA" id="ARBA00004123"/>
    </source>
</evidence>
<name>A0A835YA05_9CHLO</name>